<protein>
    <submittedName>
        <fullName evidence="4">Peptidase M20</fullName>
    </submittedName>
</protein>
<name>A0A6I1EIG8_9BURK</name>
<dbReference type="SUPFAM" id="SSF53187">
    <property type="entry name" value="Zn-dependent exopeptidases"/>
    <property type="match status" value="1"/>
</dbReference>
<accession>A0A6I1EIG8</accession>
<comment type="caution">
    <text evidence="4">The sequence shown here is derived from an EMBL/GenBank/DDBJ whole genome shotgun (WGS) entry which is preliminary data.</text>
</comment>
<evidence type="ECO:0000256" key="2">
    <source>
        <dbReference type="ARBA" id="ARBA00022833"/>
    </source>
</evidence>
<dbReference type="RefSeq" id="WP_152158849.1">
    <property type="nucleotide sequence ID" value="NZ_WEHX01000078.1"/>
</dbReference>
<evidence type="ECO:0000313" key="5">
    <source>
        <dbReference type="Proteomes" id="UP000430564"/>
    </source>
</evidence>
<reference evidence="4 5" key="1">
    <citation type="submission" date="2019-10" db="EMBL/GenBank/DDBJ databases">
        <title>Genome diversity of Sutterella seckii.</title>
        <authorList>
            <person name="Chaplin A.V."/>
            <person name="Sokolova S.R."/>
            <person name="Mosin K.A."/>
            <person name="Ivanova E.L."/>
            <person name="Kochetkova T.O."/>
            <person name="Goltsov A.Y."/>
            <person name="Trofimov D.Y."/>
            <person name="Efimov B.A."/>
        </authorList>
    </citation>
    <scope>NUCLEOTIDE SEQUENCE [LARGE SCALE GENOMIC DNA]</scope>
    <source>
        <strain evidence="4 5">ASD393</strain>
    </source>
</reference>
<keyword evidence="2" id="KW-0862">Zinc</keyword>
<organism evidence="4 5">
    <name type="scientific">Sutterella seckii</name>
    <dbReference type="NCBI Taxonomy" id="1944635"/>
    <lineage>
        <taxon>Bacteria</taxon>
        <taxon>Pseudomonadati</taxon>
        <taxon>Pseudomonadota</taxon>
        <taxon>Betaproteobacteria</taxon>
        <taxon>Burkholderiales</taxon>
        <taxon>Sutterellaceae</taxon>
        <taxon>Sutterella</taxon>
    </lineage>
</organism>
<evidence type="ECO:0000313" key="4">
    <source>
        <dbReference type="EMBL" id="KAB7655983.1"/>
    </source>
</evidence>
<dbReference type="InterPro" id="IPR050072">
    <property type="entry name" value="Peptidase_M20A"/>
</dbReference>
<keyword evidence="1" id="KW-0378">Hydrolase</keyword>
<keyword evidence="3" id="KW-0732">Signal</keyword>
<dbReference type="EMBL" id="WEHX01000078">
    <property type="protein sequence ID" value="KAB7655983.1"/>
    <property type="molecule type" value="Genomic_DNA"/>
</dbReference>
<evidence type="ECO:0000256" key="1">
    <source>
        <dbReference type="ARBA" id="ARBA00022801"/>
    </source>
</evidence>
<feature type="chain" id="PRO_5026336752" evidence="3">
    <location>
        <begin position="22"/>
        <end position="567"/>
    </location>
</feature>
<proteinExistence type="predicted"/>
<dbReference type="Gene3D" id="3.30.70.360">
    <property type="match status" value="1"/>
</dbReference>
<dbReference type="PROSITE" id="PS00758">
    <property type="entry name" value="ARGE_DAPE_CPG2_1"/>
    <property type="match status" value="1"/>
</dbReference>
<feature type="signal peptide" evidence="3">
    <location>
        <begin position="1"/>
        <end position="21"/>
    </location>
</feature>
<dbReference type="OrthoDB" id="9783294at2"/>
<dbReference type="PANTHER" id="PTHR43808">
    <property type="entry name" value="ACETYLORNITHINE DEACETYLASE"/>
    <property type="match status" value="1"/>
</dbReference>
<dbReference type="PANTHER" id="PTHR43808:SF17">
    <property type="entry name" value="PEPTIDASE M20"/>
    <property type="match status" value="1"/>
</dbReference>
<gene>
    <name evidence="4" type="ORF">GBM95_09280</name>
</gene>
<dbReference type="Gene3D" id="3.40.630.10">
    <property type="entry name" value="Zn peptidases"/>
    <property type="match status" value="1"/>
</dbReference>
<sequence length="567" mass="62725">MNRLKLSAAALLLAFGIPALAAVPQVSPEMKANAETMWQDAVFQKMYDELKSEEGQKWRFNTLMELVRIASPSRLELRRQQEITKRLVNEWGFSPEDIMTTPEGIIKGAGLQIVDGKPVYNVCVRIPGTYPQRPGAESYKGQFPKVLFEGHIDTVNPAELPPETNPYVPVKLQKAKEPLVATPAELEALKDEIHFDKNGRVIEDENWKKAYRRFNDLDEAVKADAYRIYVTGFGDAMINTVSVLTAAKMMKKYGIKPVYDVWFCGTAGEEGKGNLCGMKQLYGYNQDTGKGNNALNFVANVAADSLTPGSSIVNYLGSYRFEITYSERDGFKPGDKPRPSALSAVSRAIAAISDIHSPYDFDKKAERTTYTVGVVNCTKPQTGARSPDCTLMVDMRSPTQGPLTAIRSQIEPQFQKAMEAENAAYGLKAGDKDAVTMKLVWFGDRPAYQRTDYNVPLLQAYWQTGRTIGIDNRNKELTERAASLNDNVPAAVGVPTINFNMGTAAKTGGGHTWYEYGIPGNGQDEAKRIMRFLMTGLLVSGCELSDGRVIEPSVPPIGERTTEDMYK</sequence>
<dbReference type="InterPro" id="IPR001261">
    <property type="entry name" value="ArgE/DapE_CS"/>
</dbReference>
<dbReference type="AlphaFoldDB" id="A0A6I1EIG8"/>
<dbReference type="Proteomes" id="UP000430564">
    <property type="component" value="Unassembled WGS sequence"/>
</dbReference>
<evidence type="ECO:0000256" key="3">
    <source>
        <dbReference type="SAM" id="SignalP"/>
    </source>
</evidence>